<dbReference type="AlphaFoldDB" id="A0A803PM05"/>
<dbReference type="GO" id="GO:0009733">
    <property type="term" value="P:response to auxin"/>
    <property type="evidence" value="ECO:0007669"/>
    <property type="project" value="InterPro"/>
</dbReference>
<dbReference type="Pfam" id="PF02519">
    <property type="entry name" value="Auxin_inducible"/>
    <property type="match status" value="1"/>
</dbReference>
<dbReference type="Gramene" id="evm.model.05.1606">
    <property type="protein sequence ID" value="cds.evm.model.05.1606"/>
    <property type="gene ID" value="evm.TU.05.1606"/>
</dbReference>
<name>A0A803PM05_CANSA</name>
<organism evidence="2 3">
    <name type="scientific">Cannabis sativa</name>
    <name type="common">Hemp</name>
    <name type="synonym">Marijuana</name>
    <dbReference type="NCBI Taxonomy" id="3483"/>
    <lineage>
        <taxon>Eukaryota</taxon>
        <taxon>Viridiplantae</taxon>
        <taxon>Streptophyta</taxon>
        <taxon>Embryophyta</taxon>
        <taxon>Tracheophyta</taxon>
        <taxon>Spermatophyta</taxon>
        <taxon>Magnoliopsida</taxon>
        <taxon>eudicotyledons</taxon>
        <taxon>Gunneridae</taxon>
        <taxon>Pentapetalae</taxon>
        <taxon>rosids</taxon>
        <taxon>fabids</taxon>
        <taxon>Rosales</taxon>
        <taxon>Cannabaceae</taxon>
        <taxon>Cannabis</taxon>
    </lineage>
</organism>
<dbReference type="EnsemblPlants" id="evm.model.05.1606">
    <property type="protein sequence ID" value="cds.evm.model.05.1606"/>
    <property type="gene ID" value="evm.TU.05.1606"/>
</dbReference>
<dbReference type="PANTHER" id="PTHR31374">
    <property type="entry name" value="AUXIN-INDUCED PROTEIN-LIKE-RELATED"/>
    <property type="match status" value="1"/>
</dbReference>
<protein>
    <submittedName>
        <fullName evidence="2">Uncharacterized protein</fullName>
    </submittedName>
</protein>
<dbReference type="InterPro" id="IPR003676">
    <property type="entry name" value="SAUR_fam"/>
</dbReference>
<dbReference type="PANTHER" id="PTHR31374:SF359">
    <property type="match status" value="1"/>
</dbReference>
<evidence type="ECO:0000313" key="3">
    <source>
        <dbReference type="Proteomes" id="UP000596661"/>
    </source>
</evidence>
<comment type="similarity">
    <text evidence="1">Belongs to the ARG7 family.</text>
</comment>
<reference evidence="2" key="2">
    <citation type="submission" date="2021-03" db="UniProtKB">
        <authorList>
            <consortium name="EnsemblPlants"/>
        </authorList>
    </citation>
    <scope>IDENTIFICATION</scope>
</reference>
<dbReference type="EMBL" id="UZAU01000542">
    <property type="status" value="NOT_ANNOTATED_CDS"/>
    <property type="molecule type" value="Genomic_DNA"/>
</dbReference>
<dbReference type="CDD" id="cd09272">
    <property type="entry name" value="RNase_HI_RT_Ty1"/>
    <property type="match status" value="1"/>
</dbReference>
<proteinExistence type="inferred from homology"/>
<reference evidence="2" key="1">
    <citation type="submission" date="2018-11" db="EMBL/GenBank/DDBJ databases">
        <authorList>
            <person name="Grassa J C."/>
        </authorList>
    </citation>
    <scope>NUCLEOTIDE SEQUENCE [LARGE SCALE GENOMIC DNA]</scope>
</reference>
<evidence type="ECO:0000256" key="1">
    <source>
        <dbReference type="ARBA" id="ARBA00006974"/>
    </source>
</evidence>
<sequence length="247" mass="27869">MRLGSLLAFHHDSMLLVVDDVILASNNIGVLEALENSLNNRDSIISWKSKKQQTVSRSAEAEYRVMANTVLLSLLKELRIEQKGPALMFCDNKAALHIAANLTYTIHLEEEYLVEKLNDNPIAKVLTFARSFRRGAKHLCSSSPKSGDYVPLTHDPVDSPNQQQGIPKGHLAVYVGESLHQTQMYLVPVIYFNHPLFGDLLKEAEKVHGFNHPGRITIPCGASEFEKVQMRIGGDHCRRRRFKWLSK</sequence>
<accession>A0A803PM05</accession>
<keyword evidence="3" id="KW-1185">Reference proteome</keyword>
<dbReference type="Proteomes" id="UP000596661">
    <property type="component" value="Chromosome 5"/>
</dbReference>
<evidence type="ECO:0000313" key="2">
    <source>
        <dbReference type="EnsemblPlants" id="cds.evm.model.05.1606"/>
    </source>
</evidence>